<reference evidence="1 2" key="1">
    <citation type="journal article" date="2016" name="Nat. Commun.">
        <title>Ectomycorrhizal ecology is imprinted in the genome of the dominant symbiotic fungus Cenococcum geophilum.</title>
        <authorList>
            <consortium name="DOE Joint Genome Institute"/>
            <person name="Peter M."/>
            <person name="Kohler A."/>
            <person name="Ohm R.A."/>
            <person name="Kuo A."/>
            <person name="Krutzmann J."/>
            <person name="Morin E."/>
            <person name="Arend M."/>
            <person name="Barry K.W."/>
            <person name="Binder M."/>
            <person name="Choi C."/>
            <person name="Clum A."/>
            <person name="Copeland A."/>
            <person name="Grisel N."/>
            <person name="Haridas S."/>
            <person name="Kipfer T."/>
            <person name="LaButti K."/>
            <person name="Lindquist E."/>
            <person name="Lipzen A."/>
            <person name="Maire R."/>
            <person name="Meier B."/>
            <person name="Mihaltcheva S."/>
            <person name="Molinier V."/>
            <person name="Murat C."/>
            <person name="Poggeler S."/>
            <person name="Quandt C.A."/>
            <person name="Sperisen C."/>
            <person name="Tritt A."/>
            <person name="Tisserant E."/>
            <person name="Crous P.W."/>
            <person name="Henrissat B."/>
            <person name="Nehls U."/>
            <person name="Egli S."/>
            <person name="Spatafora J.W."/>
            <person name="Grigoriev I.V."/>
            <person name="Martin F.M."/>
        </authorList>
    </citation>
    <scope>NUCLEOTIDE SEQUENCE [LARGE SCALE GENOMIC DNA]</scope>
    <source>
        <strain evidence="1 2">1.58</strain>
    </source>
</reference>
<keyword evidence="2" id="KW-1185">Reference proteome</keyword>
<dbReference type="Proteomes" id="UP000250078">
    <property type="component" value="Unassembled WGS sequence"/>
</dbReference>
<sequence>MPVSTVDESVDLKISANACEGDRWKVYAQKSMVARKAWLSAKEEIHSTTIGPEPGITHSRRMELHQKLLPVPVVRRPLQCEKSVVPQYEYLDSESIFRVNPGRLSQVLKALPLCLPPRSDNAWDLCDTQSISESEEPTLGTAAAAVEVKKNGPIYRLFNSLVHPKQEDSSNIKAPPIPARSSLRNRSGQTSRLPNPSDKVVTGPDTASDVAYGKGSFQRSKHMDVLLPHLKLDFPAGNSVGFSRIQLQKPQPTTSVILSPNSGTSETKRKPVSRLSKKRPQVPNSCSTSQFSQIITQELPSTSISNAKQKSTRGGARLTRADPQRRERQDSAALEELKTSSSVSASPYTLALPTFISDSDEEFYILPRSLSDESIQLYVFLADLPALEAERPRFEEIPRPTCVPKNRNSMGVVVVAMRDS</sequence>
<evidence type="ECO:0000313" key="2">
    <source>
        <dbReference type="Proteomes" id="UP000250078"/>
    </source>
</evidence>
<protein>
    <submittedName>
        <fullName evidence="1">Uncharacterized protein</fullName>
    </submittedName>
</protein>
<name>A0ACC8EP01_9PEZI</name>
<proteinExistence type="predicted"/>
<organism evidence="1 2">
    <name type="scientific">Cenococcum geophilum 1.58</name>
    <dbReference type="NCBI Taxonomy" id="794803"/>
    <lineage>
        <taxon>Eukaryota</taxon>
        <taxon>Fungi</taxon>
        <taxon>Dikarya</taxon>
        <taxon>Ascomycota</taxon>
        <taxon>Pezizomycotina</taxon>
        <taxon>Dothideomycetes</taxon>
        <taxon>Pleosporomycetidae</taxon>
        <taxon>Gloniales</taxon>
        <taxon>Gloniaceae</taxon>
        <taxon>Cenococcum</taxon>
    </lineage>
</organism>
<accession>A0ACC8EP01</accession>
<evidence type="ECO:0000313" key="1">
    <source>
        <dbReference type="EMBL" id="OCK88129.1"/>
    </source>
</evidence>
<dbReference type="EMBL" id="KV748248">
    <property type="protein sequence ID" value="OCK88129.1"/>
    <property type="molecule type" value="Genomic_DNA"/>
</dbReference>
<gene>
    <name evidence="1" type="ORF">K441DRAFT_700718</name>
</gene>